<keyword evidence="1" id="KW-0812">Transmembrane</keyword>
<dbReference type="NCBIfam" id="TIGR04372">
    <property type="entry name" value="glycosyl_04372"/>
    <property type="match status" value="1"/>
</dbReference>
<evidence type="ECO:0000313" key="3">
    <source>
        <dbReference type="Proteomes" id="UP000644282"/>
    </source>
</evidence>
<accession>A0AA40WEH7</accession>
<dbReference type="AlphaFoldDB" id="A0AA40WEH7"/>
<dbReference type="InterPro" id="IPR030808">
    <property type="entry name" value="Glycosyl_04372"/>
</dbReference>
<feature type="transmembrane region" description="Helical" evidence="1">
    <location>
        <begin position="12"/>
        <end position="31"/>
    </location>
</feature>
<reference evidence="2" key="1">
    <citation type="submission" date="2020-10" db="EMBL/GenBank/DDBJ databases">
        <title>New Zealand Leptospira genomics.</title>
        <authorList>
            <person name="Wilkinson D.A."/>
            <person name="Nisa S."/>
            <person name="Moinet M."/>
            <person name="Benschop J."/>
        </authorList>
    </citation>
    <scope>NUCLEOTIDE SEQUENCE</scope>
    <source>
        <strain evidence="2">ESR8</strain>
    </source>
</reference>
<dbReference type="EMBL" id="JADDXF010000083">
    <property type="protein sequence ID" value="MBE8431896.1"/>
    <property type="molecule type" value="Genomic_DNA"/>
</dbReference>
<protein>
    <submittedName>
        <fullName evidence="2">TIGR04372 family glycosyltransferase</fullName>
    </submittedName>
</protein>
<evidence type="ECO:0000313" key="2">
    <source>
        <dbReference type="EMBL" id="MBE8431896.1"/>
    </source>
</evidence>
<comment type="caution">
    <text evidence="2">The sequence shown here is derived from an EMBL/GenBank/DDBJ whole genome shotgun (WGS) entry which is preliminary data.</text>
</comment>
<organism evidence="2 3">
    <name type="scientific">Leptospira interrogans serovar Pomona</name>
    <dbReference type="NCBI Taxonomy" id="44276"/>
    <lineage>
        <taxon>Bacteria</taxon>
        <taxon>Pseudomonadati</taxon>
        <taxon>Spirochaetota</taxon>
        <taxon>Spirochaetia</taxon>
        <taxon>Leptospirales</taxon>
        <taxon>Leptospiraceae</taxon>
        <taxon>Leptospira</taxon>
    </lineage>
</organism>
<evidence type="ECO:0000256" key="1">
    <source>
        <dbReference type="SAM" id="Phobius"/>
    </source>
</evidence>
<dbReference type="RefSeq" id="WP_002072243.1">
    <property type="nucleotide sequence ID" value="NZ_CP186594.1"/>
</dbReference>
<dbReference type="Proteomes" id="UP000644282">
    <property type="component" value="Unassembled WGS sequence"/>
</dbReference>
<keyword evidence="1" id="KW-1133">Transmembrane helix</keyword>
<keyword evidence="1" id="KW-0472">Membrane</keyword>
<name>A0AA40WEH7_LEPIR</name>
<sequence length="399" mass="47040">MKLNKLTRILQIFFNPLYILAIPIILLIRVFRPFIKIRFGTLHSEIFGIFAINPELILCNKEAGIDQPKHKTIDIWYFGSKISNTQLALMWKRVFFVLPFWLIRPLLLANKYIPGGMNHLVEKLNGRDFHNLFDRYPVHINFSEEEELYGMLELEKMGITAGAKFVTILARDSVYTREKEPDRDWSYHDYRNTDVNSYVKAAQFLVNAGYFVIRMGSKVKDKFEFQNKNVIDYATNGTRSDFMDIYLGAKCEFCITMGSGWDSIPFIFRKPIVYVNLVPIGYIYSYSTRYITISKKYFSIPDNRELTLKEIVSRNLHNFFESSQYINNGIKLIENTPEEIYDVVIEMFQRLNGNWESQPEDDQLQKIFWMRIPKGDKVHGEFKGRYGAAYLRKNVWWLS</sequence>
<proteinExistence type="predicted"/>
<gene>
    <name evidence="2" type="ORF">IQB77_19090</name>
</gene>